<reference evidence="6" key="1">
    <citation type="journal article" date="2019" name="Int. J. Syst. Evol. Microbiol.">
        <title>The Global Catalogue of Microorganisms (GCM) 10K type strain sequencing project: providing services to taxonomists for standard genome sequencing and annotation.</title>
        <authorList>
            <consortium name="The Broad Institute Genomics Platform"/>
            <consortium name="The Broad Institute Genome Sequencing Center for Infectious Disease"/>
            <person name="Wu L."/>
            <person name="Ma J."/>
        </authorList>
    </citation>
    <scope>NUCLEOTIDE SEQUENCE [LARGE SCALE GENOMIC DNA]</scope>
    <source>
        <strain evidence="6">CECT 8288</strain>
    </source>
</reference>
<keyword evidence="3 5" id="KW-0012">Acyltransferase</keyword>
<protein>
    <submittedName>
        <fullName evidence="5">Lysophospholipid acyltransferase family protein</fullName>
    </submittedName>
</protein>
<comment type="pathway">
    <text evidence="1">Lipid metabolism.</text>
</comment>
<evidence type="ECO:0000313" key="5">
    <source>
        <dbReference type="EMBL" id="MFC3702616.1"/>
    </source>
</evidence>
<dbReference type="CDD" id="cd07988">
    <property type="entry name" value="LPLAT_ABO13168-like"/>
    <property type="match status" value="1"/>
</dbReference>
<dbReference type="PANTHER" id="PTHR10434">
    <property type="entry name" value="1-ACYL-SN-GLYCEROL-3-PHOSPHATE ACYLTRANSFERASE"/>
    <property type="match status" value="1"/>
</dbReference>
<dbReference type="InterPro" id="IPR002123">
    <property type="entry name" value="Plipid/glycerol_acylTrfase"/>
</dbReference>
<evidence type="ECO:0000313" key="6">
    <source>
        <dbReference type="Proteomes" id="UP001595710"/>
    </source>
</evidence>
<proteinExistence type="predicted"/>
<accession>A0ABV7WUY6</accession>
<dbReference type="PANTHER" id="PTHR10434:SF9">
    <property type="entry name" value="PHOSPHOLIPID_GLYCEROL ACYLTRANSFERASE DOMAIN-CONTAINING PROTEIN"/>
    <property type="match status" value="1"/>
</dbReference>
<dbReference type="EMBL" id="JBHRYN010000014">
    <property type="protein sequence ID" value="MFC3702616.1"/>
    <property type="molecule type" value="Genomic_DNA"/>
</dbReference>
<gene>
    <name evidence="5" type="ORF">ACFOND_13310</name>
</gene>
<dbReference type="SMART" id="SM00563">
    <property type="entry name" value="PlsC"/>
    <property type="match status" value="1"/>
</dbReference>
<dbReference type="Proteomes" id="UP001595710">
    <property type="component" value="Unassembled WGS sequence"/>
</dbReference>
<organism evidence="5 6">
    <name type="scientific">Reinekea marina</name>
    <dbReference type="NCBI Taxonomy" id="1310421"/>
    <lineage>
        <taxon>Bacteria</taxon>
        <taxon>Pseudomonadati</taxon>
        <taxon>Pseudomonadota</taxon>
        <taxon>Gammaproteobacteria</taxon>
        <taxon>Oceanospirillales</taxon>
        <taxon>Saccharospirillaceae</taxon>
        <taxon>Reinekea</taxon>
    </lineage>
</organism>
<keyword evidence="2" id="KW-0808">Transferase</keyword>
<name>A0ABV7WUY6_9GAMM</name>
<evidence type="ECO:0000259" key="4">
    <source>
        <dbReference type="SMART" id="SM00563"/>
    </source>
</evidence>
<comment type="caution">
    <text evidence="5">The sequence shown here is derived from an EMBL/GenBank/DDBJ whole genome shotgun (WGS) entry which is preliminary data.</text>
</comment>
<evidence type="ECO:0000256" key="2">
    <source>
        <dbReference type="ARBA" id="ARBA00022679"/>
    </source>
</evidence>
<dbReference type="SUPFAM" id="SSF69593">
    <property type="entry name" value="Glycerol-3-phosphate (1)-acyltransferase"/>
    <property type="match status" value="1"/>
</dbReference>
<dbReference type="Pfam" id="PF01553">
    <property type="entry name" value="Acyltransferase"/>
    <property type="match status" value="1"/>
</dbReference>
<dbReference type="RefSeq" id="WP_290282298.1">
    <property type="nucleotide sequence ID" value="NZ_JAUFQI010000001.1"/>
</dbReference>
<evidence type="ECO:0000256" key="1">
    <source>
        <dbReference type="ARBA" id="ARBA00005189"/>
    </source>
</evidence>
<sequence>MSEFPKIPDSWDRFGNRFSRWLGRTVLKAWGWKVEGEIPDIPKAMFTVAPHTSNWDFPIGLMVMFAMDFKVYWMGKHTLFSWPFNGIMTKWGGIPVYRHAPKGLAEQIADRFKAHETMLVAIAPEGTRKKVGHLKSGFLRIAKAANVPVFRVTIDYKTKTVRFLDLFYPTDSVEKDAQECYEFFGQYQGKIPSNY</sequence>
<feature type="domain" description="Phospholipid/glycerol acyltransferase" evidence="4">
    <location>
        <begin position="45"/>
        <end position="157"/>
    </location>
</feature>
<keyword evidence="6" id="KW-1185">Reference proteome</keyword>
<evidence type="ECO:0000256" key="3">
    <source>
        <dbReference type="ARBA" id="ARBA00023315"/>
    </source>
</evidence>
<dbReference type="GO" id="GO:0016746">
    <property type="term" value="F:acyltransferase activity"/>
    <property type="evidence" value="ECO:0007669"/>
    <property type="project" value="UniProtKB-KW"/>
</dbReference>